<evidence type="ECO:0000313" key="2">
    <source>
        <dbReference type="Proteomes" id="UP000315971"/>
    </source>
</evidence>
<dbReference type="GO" id="GO:0016740">
    <property type="term" value="F:transferase activity"/>
    <property type="evidence" value="ECO:0007669"/>
    <property type="project" value="UniProtKB-KW"/>
</dbReference>
<protein>
    <submittedName>
        <fullName evidence="1">Nucleotidyltransferase substrate binding protein, HI0074 family</fullName>
    </submittedName>
</protein>
<gene>
    <name evidence="1" type="ORF">SAMN06265350_104244</name>
</gene>
<dbReference type="NCBIfam" id="TIGR01987">
    <property type="entry name" value="HI0074"/>
    <property type="match status" value="1"/>
</dbReference>
<dbReference type="Pfam" id="PF08780">
    <property type="entry name" value="NTase_sub_bind"/>
    <property type="match status" value="1"/>
</dbReference>
<accession>A0A521CR40</accession>
<sequence length="140" mass="16292">MELSERYTALLTDFEKALKSFSNALEMDKNKFSVEELDLFQNGCIQKFEYTTELAWKLGKVLLEWNAGEMQSSPKQVIRAMFSYNFIDENLSQCLLKTIEDRNALSHVYKEELYESVLVHLPAHADCLQQYLVQLKQKGV</sequence>
<keyword evidence="1" id="KW-0808">Transferase</keyword>
<keyword evidence="2" id="KW-1185">Reference proteome</keyword>
<proteinExistence type="predicted"/>
<dbReference type="Proteomes" id="UP000315971">
    <property type="component" value="Unassembled WGS sequence"/>
</dbReference>
<evidence type="ECO:0000313" key="1">
    <source>
        <dbReference type="EMBL" id="SMO61221.1"/>
    </source>
</evidence>
<dbReference type="AlphaFoldDB" id="A0A521CR40"/>
<dbReference type="InterPro" id="IPR010235">
    <property type="entry name" value="HepT"/>
</dbReference>
<dbReference type="EMBL" id="FXSZ01000004">
    <property type="protein sequence ID" value="SMO61221.1"/>
    <property type="molecule type" value="Genomic_DNA"/>
</dbReference>
<reference evidence="1 2" key="1">
    <citation type="submission" date="2017-05" db="EMBL/GenBank/DDBJ databases">
        <authorList>
            <person name="Varghese N."/>
            <person name="Submissions S."/>
        </authorList>
    </citation>
    <scope>NUCLEOTIDE SEQUENCE [LARGE SCALE GENOMIC DNA]</scope>
    <source>
        <strain evidence="1 2">DSM 21342</strain>
    </source>
</reference>
<dbReference type="RefSeq" id="WP_142603265.1">
    <property type="nucleotide sequence ID" value="NZ_FXSZ01000004.1"/>
</dbReference>
<dbReference type="SUPFAM" id="SSF81593">
    <property type="entry name" value="Nucleotidyltransferase substrate binding subunit/domain"/>
    <property type="match status" value="1"/>
</dbReference>
<dbReference type="Gene3D" id="1.20.120.330">
    <property type="entry name" value="Nucleotidyltransferases domain 2"/>
    <property type="match status" value="1"/>
</dbReference>
<name>A0A521CR40_9SPHI</name>
<dbReference type="OrthoDB" id="9810452at2"/>
<organism evidence="1 2">
    <name type="scientific">Solitalea koreensis</name>
    <dbReference type="NCBI Taxonomy" id="543615"/>
    <lineage>
        <taxon>Bacteria</taxon>
        <taxon>Pseudomonadati</taxon>
        <taxon>Bacteroidota</taxon>
        <taxon>Sphingobacteriia</taxon>
        <taxon>Sphingobacteriales</taxon>
        <taxon>Sphingobacteriaceae</taxon>
        <taxon>Solitalea</taxon>
    </lineage>
</organism>